<gene>
    <name evidence="1" type="ORF">S01H1_02594</name>
</gene>
<name>X0S0Z0_9ZZZZ</name>
<evidence type="ECO:0000313" key="1">
    <source>
        <dbReference type="EMBL" id="GAF69612.1"/>
    </source>
</evidence>
<reference evidence="1" key="1">
    <citation type="journal article" date="2014" name="Front. Microbiol.">
        <title>High frequency of phylogenetically diverse reductive dehalogenase-homologous genes in deep subseafloor sedimentary metagenomes.</title>
        <authorList>
            <person name="Kawai M."/>
            <person name="Futagami T."/>
            <person name="Toyoda A."/>
            <person name="Takaki Y."/>
            <person name="Nishi S."/>
            <person name="Hori S."/>
            <person name="Arai W."/>
            <person name="Tsubouchi T."/>
            <person name="Morono Y."/>
            <person name="Uchiyama I."/>
            <person name="Ito T."/>
            <person name="Fujiyama A."/>
            <person name="Inagaki F."/>
            <person name="Takami H."/>
        </authorList>
    </citation>
    <scope>NUCLEOTIDE SEQUENCE</scope>
    <source>
        <strain evidence="1">Expedition CK06-06</strain>
    </source>
</reference>
<protein>
    <recommendedName>
        <fullName evidence="2">TIGR04076 family protein</fullName>
    </recommendedName>
</protein>
<organism evidence="1">
    <name type="scientific">marine sediment metagenome</name>
    <dbReference type="NCBI Taxonomy" id="412755"/>
    <lineage>
        <taxon>unclassified sequences</taxon>
        <taxon>metagenomes</taxon>
        <taxon>ecological metagenomes</taxon>
    </lineage>
</organism>
<feature type="non-terminal residue" evidence="1">
    <location>
        <position position="92"/>
    </location>
</feature>
<evidence type="ECO:0008006" key="2">
    <source>
        <dbReference type="Google" id="ProtNLM"/>
    </source>
</evidence>
<accession>X0S0Z0</accession>
<dbReference type="NCBIfam" id="TIGR04076">
    <property type="entry name" value="TIGR04076 family protein"/>
    <property type="match status" value="1"/>
</dbReference>
<dbReference type="InterPro" id="IPR023811">
    <property type="entry name" value="CHP04076"/>
</dbReference>
<dbReference type="EMBL" id="BARS01001279">
    <property type="protein sequence ID" value="GAF69612.1"/>
    <property type="molecule type" value="Genomic_DNA"/>
</dbReference>
<sequence length="92" mass="10240">MHELWIEVERVEGVCSGPVPMVPGTGFLVRNGSLIFPGGGPICLYALQSILPMIPAKERLTDDDSACDWMGRVHHVQCPDPKGRVRWRIEQS</sequence>
<proteinExistence type="predicted"/>
<dbReference type="AlphaFoldDB" id="X0S0Z0"/>
<comment type="caution">
    <text evidence="1">The sequence shown here is derived from an EMBL/GenBank/DDBJ whole genome shotgun (WGS) entry which is preliminary data.</text>
</comment>